<dbReference type="Proteomes" id="UP000541558">
    <property type="component" value="Unassembled WGS sequence"/>
</dbReference>
<evidence type="ECO:0000256" key="5">
    <source>
        <dbReference type="SAM" id="MobiDB-lite"/>
    </source>
</evidence>
<organism evidence="8 9">
    <name type="scientific">Ephemerocybe angulata</name>
    <dbReference type="NCBI Taxonomy" id="980116"/>
    <lineage>
        <taxon>Eukaryota</taxon>
        <taxon>Fungi</taxon>
        <taxon>Dikarya</taxon>
        <taxon>Basidiomycota</taxon>
        <taxon>Agaricomycotina</taxon>
        <taxon>Agaricomycetes</taxon>
        <taxon>Agaricomycetidae</taxon>
        <taxon>Agaricales</taxon>
        <taxon>Agaricineae</taxon>
        <taxon>Psathyrellaceae</taxon>
        <taxon>Ephemerocybe</taxon>
    </lineage>
</organism>
<dbReference type="PANTHER" id="PTHR11586">
    <property type="entry name" value="TRNA-AMINOACYLATION COFACTOR ARC1 FAMILY MEMBER"/>
    <property type="match status" value="1"/>
</dbReference>
<dbReference type="InterPro" id="IPR020040">
    <property type="entry name" value="Ribosomal_uL6_a/b-dom"/>
</dbReference>
<dbReference type="SUPFAM" id="SSF56053">
    <property type="entry name" value="Ribosomal protein L6"/>
    <property type="match status" value="2"/>
</dbReference>
<dbReference type="InterPro" id="IPR036282">
    <property type="entry name" value="Glutathione-S-Trfase_C_sf"/>
</dbReference>
<feature type="compositionally biased region" description="Basic and acidic residues" evidence="5">
    <location>
        <begin position="170"/>
        <end position="184"/>
    </location>
</feature>
<dbReference type="InterPro" id="IPR051270">
    <property type="entry name" value="Tyrosine-tRNA_ligase_regulator"/>
</dbReference>
<feature type="compositionally biased region" description="Basic and acidic residues" evidence="5">
    <location>
        <begin position="227"/>
        <end position="238"/>
    </location>
</feature>
<evidence type="ECO:0000259" key="6">
    <source>
        <dbReference type="PROSITE" id="PS50405"/>
    </source>
</evidence>
<evidence type="ECO:0008006" key="10">
    <source>
        <dbReference type="Google" id="ProtNLM"/>
    </source>
</evidence>
<dbReference type="CDD" id="cd02799">
    <property type="entry name" value="tRNA_bind_EMAP-II_like"/>
    <property type="match status" value="1"/>
</dbReference>
<dbReference type="GO" id="GO:0017102">
    <property type="term" value="C:methionyl glutamyl tRNA synthetase complex"/>
    <property type="evidence" value="ECO:0007669"/>
    <property type="project" value="TreeGrafter"/>
</dbReference>
<dbReference type="GO" id="GO:0000049">
    <property type="term" value="F:tRNA binding"/>
    <property type="evidence" value="ECO:0007669"/>
    <property type="project" value="UniProtKB-UniRule"/>
</dbReference>
<dbReference type="PROSITE" id="PS50886">
    <property type="entry name" value="TRBD"/>
    <property type="match status" value="1"/>
</dbReference>
<dbReference type="SUPFAM" id="SSF50249">
    <property type="entry name" value="Nucleic acid-binding proteins"/>
    <property type="match status" value="1"/>
</dbReference>
<dbReference type="EMBL" id="JAACJK010000010">
    <property type="protein sequence ID" value="KAF5339008.1"/>
    <property type="molecule type" value="Genomic_DNA"/>
</dbReference>
<dbReference type="GO" id="GO:0003735">
    <property type="term" value="F:structural constituent of ribosome"/>
    <property type="evidence" value="ECO:0007669"/>
    <property type="project" value="InterPro"/>
</dbReference>
<evidence type="ECO:0000256" key="1">
    <source>
        <dbReference type="ARBA" id="ARBA00022555"/>
    </source>
</evidence>
<dbReference type="InterPro" id="IPR002358">
    <property type="entry name" value="Ribosomal_uL6_CS"/>
</dbReference>
<dbReference type="OrthoDB" id="19141at2759"/>
<dbReference type="GO" id="GO:0006412">
    <property type="term" value="P:translation"/>
    <property type="evidence" value="ECO:0007669"/>
    <property type="project" value="InterPro"/>
</dbReference>
<gene>
    <name evidence="8" type="ORF">D9611_008714</name>
</gene>
<dbReference type="Pfam" id="PF01588">
    <property type="entry name" value="tRNA_bind"/>
    <property type="match status" value="1"/>
</dbReference>
<evidence type="ECO:0000256" key="2">
    <source>
        <dbReference type="ARBA" id="ARBA00022884"/>
    </source>
</evidence>
<dbReference type="AlphaFoldDB" id="A0A8H5CDY1"/>
<dbReference type="Pfam" id="PF21972">
    <property type="entry name" value="Arc1p_N_like"/>
    <property type="match status" value="1"/>
</dbReference>
<dbReference type="PROSITE" id="PS00525">
    <property type="entry name" value="RIBOSOMAL_L6_1"/>
    <property type="match status" value="1"/>
</dbReference>
<dbReference type="Gene3D" id="3.90.930.12">
    <property type="entry name" value="Ribosomal protein L6, alpha-beta domain"/>
    <property type="match status" value="2"/>
</dbReference>
<keyword evidence="1 3" id="KW-0820">tRNA-binding</keyword>
<evidence type="ECO:0000313" key="8">
    <source>
        <dbReference type="EMBL" id="KAF5339008.1"/>
    </source>
</evidence>
<feature type="domain" description="TRNA-binding" evidence="7">
    <location>
        <begin position="255"/>
        <end position="361"/>
    </location>
</feature>
<proteinExistence type="inferred from homology"/>
<comment type="similarity">
    <text evidence="4">Belongs to the universal ribosomal protein uL6 family.</text>
</comment>
<evidence type="ECO:0000259" key="7">
    <source>
        <dbReference type="PROSITE" id="PS50886"/>
    </source>
</evidence>
<feature type="compositionally biased region" description="Low complexity" evidence="5">
    <location>
        <begin position="202"/>
        <end position="213"/>
    </location>
</feature>
<dbReference type="InterPro" id="IPR036789">
    <property type="entry name" value="Ribosomal_uL6-like_a/b-dom_sf"/>
</dbReference>
<keyword evidence="4" id="KW-0687">Ribonucleoprotein</keyword>
<evidence type="ECO:0000256" key="3">
    <source>
        <dbReference type="PROSITE-ProRule" id="PRU00209"/>
    </source>
</evidence>
<dbReference type="PRINTS" id="PR00059">
    <property type="entry name" value="RIBOSOMALL6"/>
</dbReference>
<dbReference type="PANTHER" id="PTHR11586:SF33">
    <property type="entry name" value="AMINOACYL TRNA SYNTHASE COMPLEX-INTERACTING MULTIFUNCTIONAL PROTEIN 1"/>
    <property type="match status" value="1"/>
</dbReference>
<accession>A0A8H5CDY1</accession>
<dbReference type="InterPro" id="IPR002547">
    <property type="entry name" value="tRNA-bd_dom"/>
</dbReference>
<dbReference type="GO" id="GO:1990904">
    <property type="term" value="C:ribonucleoprotein complex"/>
    <property type="evidence" value="ECO:0007669"/>
    <property type="project" value="UniProtKB-KW"/>
</dbReference>
<dbReference type="InterPro" id="IPR053836">
    <property type="entry name" value="Arc1-like_N"/>
</dbReference>
<sequence>MSTSIFHLTRLRNIALHRYCIPRSPISTRFRQMSFQSALDKLPTPVKDLVLKATNNGAELVGVNEADQASVSSWIEKSVDAAKESGLKDLNETLTPKTYVATNYLTAADVALYGALHPVVAGLKSQEYHALPSVTRYFDHIQSRPAVRSSADALSQFPAVTFDLENAPSVERKAEPKKEKKPKAAAEGAAAPANTEGKKAEVAAAAPAAAPAAEAEKGQKKEKKEKKKGDKEEGSSKPKKEKKPAAPAADEGEPVPSMIDLRVGHIVDVQKHPDADGLYIEQIDLGEETGPRTVVSGLVNYIPIEDMRDKWLVAVCNLKPANMRGVKSFAMVLCATSVDGKDAGIELIQPPAGSKPGERIYFEGAEFENATPIPQLNPKKKIFEAIQPGFITLDTKEAAWVNPTTKSVHKIRTKDGVCVAPTLIEFNVPNSQTMYCIISTTTRLAPEISRVIWQEQRGQTVPFAVRRCDQKLATAVTATTPAMLSRSSCTTLNTLSRSFSSTCRAQSHIGREPIKYPAEVTFTRTPTALTITGPKGSTKLPLFPFIKLVHPTPNSLTVAVEDAAIKQQRQMWGTTRTLIANAVTGMTEGFTVPLFLVGVGYRAALEKTSGENPVDQLVMKLGHSHTVYIKVPAHIKAEVPSPTKIVLSCTDKHLLGLFAAEIREWRKPEVYKGKGIFIGNEQIRLKSVKKK</sequence>
<dbReference type="Pfam" id="PF00347">
    <property type="entry name" value="Ribosomal_L6"/>
    <property type="match status" value="1"/>
</dbReference>
<protein>
    <recommendedName>
        <fullName evidence="10">Nucleic acid-binding protein</fullName>
    </recommendedName>
</protein>
<reference evidence="8 9" key="1">
    <citation type="journal article" date="2020" name="ISME J.">
        <title>Uncovering the hidden diversity of litter-decomposition mechanisms in mushroom-forming fungi.</title>
        <authorList>
            <person name="Floudas D."/>
            <person name="Bentzer J."/>
            <person name="Ahren D."/>
            <person name="Johansson T."/>
            <person name="Persson P."/>
            <person name="Tunlid A."/>
        </authorList>
    </citation>
    <scope>NUCLEOTIDE SEQUENCE [LARGE SCALE GENOMIC DNA]</scope>
    <source>
        <strain evidence="8 9">CBS 175.51</strain>
    </source>
</reference>
<dbReference type="PROSITE" id="PS50405">
    <property type="entry name" value="GST_CTER"/>
    <property type="match status" value="1"/>
</dbReference>
<dbReference type="GO" id="GO:0019843">
    <property type="term" value="F:rRNA binding"/>
    <property type="evidence" value="ECO:0007669"/>
    <property type="project" value="InterPro"/>
</dbReference>
<name>A0A8H5CDY1_9AGAR</name>
<dbReference type="InterPro" id="IPR010987">
    <property type="entry name" value="Glutathione-S-Trfase_C-like"/>
</dbReference>
<keyword evidence="9" id="KW-1185">Reference proteome</keyword>
<comment type="caution">
    <text evidence="8">The sequence shown here is derived from an EMBL/GenBank/DDBJ whole genome shotgun (WGS) entry which is preliminary data.</text>
</comment>
<evidence type="ECO:0000313" key="9">
    <source>
        <dbReference type="Proteomes" id="UP000541558"/>
    </source>
</evidence>
<dbReference type="SUPFAM" id="SSF47616">
    <property type="entry name" value="GST C-terminal domain-like"/>
    <property type="match status" value="1"/>
</dbReference>
<dbReference type="CDD" id="cd10289">
    <property type="entry name" value="GST_C_AaRS_like"/>
    <property type="match status" value="1"/>
</dbReference>
<dbReference type="Gene3D" id="1.20.1050.10">
    <property type="match status" value="1"/>
</dbReference>
<keyword evidence="2 3" id="KW-0694">RNA-binding</keyword>
<dbReference type="GO" id="GO:0005840">
    <property type="term" value="C:ribosome"/>
    <property type="evidence" value="ECO:0007669"/>
    <property type="project" value="UniProtKB-KW"/>
</dbReference>
<feature type="region of interest" description="Disordered" evidence="5">
    <location>
        <begin position="168"/>
        <end position="255"/>
    </location>
</feature>
<dbReference type="Gene3D" id="2.40.50.140">
    <property type="entry name" value="Nucleic acid-binding proteins"/>
    <property type="match status" value="1"/>
</dbReference>
<dbReference type="InterPro" id="IPR019906">
    <property type="entry name" value="Ribosomal_uL6_bac-type"/>
</dbReference>
<dbReference type="InterPro" id="IPR012340">
    <property type="entry name" value="NA-bd_OB-fold"/>
</dbReference>
<keyword evidence="4" id="KW-0689">Ribosomal protein</keyword>
<evidence type="ECO:0000256" key="4">
    <source>
        <dbReference type="RuleBase" id="RU003869"/>
    </source>
</evidence>
<feature type="domain" description="GST C-terminal" evidence="6">
    <location>
        <begin position="25"/>
        <end position="162"/>
    </location>
</feature>